<evidence type="ECO:0000313" key="3">
    <source>
        <dbReference type="EMBL" id="SNW01591.1"/>
    </source>
</evidence>
<reference evidence="2" key="1">
    <citation type="journal article" date="2014" name="Int. J. Syst. Evol. Microbiol.">
        <title>Complete genome of a new Firmicutes species belonging to the dominant human colonic microbiota ('Ruminococcus bicirculans') reveals two chromosomes and a selective capacity to utilize plant glucans.</title>
        <authorList>
            <consortium name="NISC Comparative Sequencing Program"/>
            <person name="Wegmann U."/>
            <person name="Louis P."/>
            <person name="Goesmann A."/>
            <person name="Henrissat B."/>
            <person name="Duncan S.H."/>
            <person name="Flint H.J."/>
        </authorList>
    </citation>
    <scope>NUCLEOTIDE SEQUENCE</scope>
    <source>
        <strain evidence="2">CCM 4175</strain>
    </source>
</reference>
<dbReference type="RefSeq" id="WP_095116200.1">
    <property type="nucleotide sequence ID" value="NZ_BMCB01000001.1"/>
</dbReference>
<dbReference type="EMBL" id="BMCB01000001">
    <property type="protein sequence ID" value="GGA81289.1"/>
    <property type="molecule type" value="Genomic_DNA"/>
</dbReference>
<dbReference type="EMBL" id="LT906464">
    <property type="protein sequence ID" value="SNW01591.1"/>
    <property type="molecule type" value="Genomic_DNA"/>
</dbReference>
<evidence type="ECO:0000313" key="5">
    <source>
        <dbReference type="Proteomes" id="UP000652995"/>
    </source>
</evidence>
<dbReference type="PROSITE" id="PS51257">
    <property type="entry name" value="PROKAR_LIPOPROTEIN"/>
    <property type="match status" value="1"/>
</dbReference>
<keyword evidence="5" id="KW-1185">Reference proteome</keyword>
<reference evidence="3 4" key="2">
    <citation type="submission" date="2017-06" db="EMBL/GenBank/DDBJ databases">
        <authorList>
            <consortium name="Pathogen Informatics"/>
        </authorList>
    </citation>
    <scope>NUCLEOTIDE SEQUENCE [LARGE SCALE GENOMIC DNA]</scope>
    <source>
        <strain evidence="3 4">NCTC13833</strain>
    </source>
</reference>
<evidence type="ECO:0000256" key="1">
    <source>
        <dbReference type="SAM" id="SignalP"/>
    </source>
</evidence>
<name>A0A240C0F6_9STAP</name>
<evidence type="ECO:0008006" key="6">
    <source>
        <dbReference type="Google" id="ProtNLM"/>
    </source>
</evidence>
<organism evidence="3 4">
    <name type="scientific">Staphylococcus muscae</name>
    <dbReference type="NCBI Taxonomy" id="1294"/>
    <lineage>
        <taxon>Bacteria</taxon>
        <taxon>Bacillati</taxon>
        <taxon>Bacillota</taxon>
        <taxon>Bacilli</taxon>
        <taxon>Bacillales</taxon>
        <taxon>Staphylococcaceae</taxon>
        <taxon>Staphylococcus</taxon>
    </lineage>
</organism>
<evidence type="ECO:0000313" key="2">
    <source>
        <dbReference type="EMBL" id="GGA81289.1"/>
    </source>
</evidence>
<dbReference type="KEGG" id="smus:C7J88_00595"/>
<protein>
    <recommendedName>
        <fullName evidence="6">Lipoprotein</fullName>
    </recommendedName>
</protein>
<feature type="chain" id="PRO_5039605846" description="Lipoprotein" evidence="1">
    <location>
        <begin position="18"/>
        <end position="112"/>
    </location>
</feature>
<evidence type="ECO:0000313" key="4">
    <source>
        <dbReference type="Proteomes" id="UP000243706"/>
    </source>
</evidence>
<dbReference type="Proteomes" id="UP000243706">
    <property type="component" value="Chromosome 1"/>
</dbReference>
<proteinExistence type="predicted"/>
<dbReference type="Proteomes" id="UP000652995">
    <property type="component" value="Unassembled WGS sequence"/>
</dbReference>
<reference evidence="2" key="4">
    <citation type="submission" date="2024-05" db="EMBL/GenBank/DDBJ databases">
        <authorList>
            <person name="Sun Q."/>
            <person name="Sedlacek I."/>
        </authorList>
    </citation>
    <scope>NUCLEOTIDE SEQUENCE</scope>
    <source>
        <strain evidence="2">CCM 4175</strain>
    </source>
</reference>
<dbReference type="AlphaFoldDB" id="A0A240C0F6"/>
<dbReference type="OrthoDB" id="2414315at2"/>
<keyword evidence="1" id="KW-0732">Signal</keyword>
<accession>A0A240C0F6</accession>
<reference evidence="5" key="3">
    <citation type="journal article" date="2019" name="Int. J. Syst. Evol. Microbiol.">
        <title>The Global Catalogue of Microorganisms (GCM) 10K type strain sequencing project: providing services to taxonomists for standard genome sequencing and annotation.</title>
        <authorList>
            <consortium name="The Broad Institute Genomics Platform"/>
            <consortium name="The Broad Institute Genome Sequencing Center for Infectious Disease"/>
            <person name="Wu L."/>
            <person name="Ma J."/>
        </authorList>
    </citation>
    <scope>NUCLEOTIDE SEQUENCE [LARGE SCALE GENOMIC DNA]</scope>
    <source>
        <strain evidence="5">CCM 4175</strain>
    </source>
</reference>
<feature type="signal peptide" evidence="1">
    <location>
        <begin position="1"/>
        <end position="17"/>
    </location>
</feature>
<sequence>MKRLLTLALFMVVLLTACGNKLDGTYENDKVMLEANDETEKVELTFKLENTGFSFFTKEDVSFEGKIDKKENKIIIREQGEVFKMDYKVEKDKVKLVSQELGIEDELTKVEE</sequence>
<gene>
    <name evidence="2" type="ORF">GCM10007183_01810</name>
    <name evidence="3" type="ORF">SAMEA4412661_00771</name>
</gene>